<dbReference type="InterPro" id="IPR050861">
    <property type="entry name" value="Dihydroxyacetone_Kinase"/>
</dbReference>
<reference evidence="4 5" key="1">
    <citation type="submission" date="2018-08" db="EMBL/GenBank/DDBJ databases">
        <title>Vibrio isolated from the Eastern China Marginal Seas.</title>
        <authorList>
            <person name="Li Y."/>
        </authorList>
    </citation>
    <scope>NUCLEOTIDE SEQUENCE [LARGE SCALE GENOMIC DNA]</scope>
    <source>
        <strain evidence="4 5">BEI233</strain>
    </source>
</reference>
<name>A0A3A6QLD1_9VIBR</name>
<dbReference type="GO" id="GO:0005829">
    <property type="term" value="C:cytosol"/>
    <property type="evidence" value="ECO:0007669"/>
    <property type="project" value="TreeGrafter"/>
</dbReference>
<dbReference type="AlphaFoldDB" id="A0A3A6QLD1"/>
<dbReference type="GO" id="GO:0004371">
    <property type="term" value="F:glycerone kinase activity"/>
    <property type="evidence" value="ECO:0007669"/>
    <property type="project" value="InterPro"/>
</dbReference>
<keyword evidence="1" id="KW-0808">Transferase</keyword>
<evidence type="ECO:0000259" key="3">
    <source>
        <dbReference type="PROSITE" id="PS51480"/>
    </source>
</evidence>
<dbReference type="PANTHER" id="PTHR28629:SF4">
    <property type="entry name" value="TRIOKINASE_FMN CYCLASE"/>
    <property type="match status" value="1"/>
</dbReference>
<sequence>MTTFNQHLLFDMLQTATKNLLVQVPTLNELDSKTGDGDHGTTILRVCHCIDKSVKHEELDWNKQIDTLGWNIMEQDGGSASMLIGNLFLGLSEGLIHEELTPLETAKAFTFGIERVTRLSGAHLGDKTMLDALIPAAEALQMDADKNMTLEEMFEHAAIAARLGAESTKTMVAKRGRAKNMGEKARGFIDPGATSMAILFESFNEAVHHVH</sequence>
<dbReference type="Pfam" id="PF02734">
    <property type="entry name" value="Dak2"/>
    <property type="match status" value="1"/>
</dbReference>
<evidence type="ECO:0000256" key="1">
    <source>
        <dbReference type="ARBA" id="ARBA00022679"/>
    </source>
</evidence>
<dbReference type="OrthoDB" id="9800291at2"/>
<comment type="caution">
    <text evidence="4">The sequence shown here is derived from an EMBL/GenBank/DDBJ whole genome shotgun (WGS) entry which is preliminary data.</text>
</comment>
<protein>
    <submittedName>
        <fullName evidence="4">DAK2 domain-containing protein</fullName>
    </submittedName>
</protein>
<dbReference type="Gene3D" id="1.25.40.340">
    <property type="match status" value="1"/>
</dbReference>
<evidence type="ECO:0000256" key="2">
    <source>
        <dbReference type="ARBA" id="ARBA00022777"/>
    </source>
</evidence>
<dbReference type="EMBL" id="QVMU01000003">
    <property type="protein sequence ID" value="RJX73670.1"/>
    <property type="molecule type" value="Genomic_DNA"/>
</dbReference>
<gene>
    <name evidence="4" type="ORF">DZ860_05420</name>
</gene>
<accession>A0A3A6QLD1</accession>
<dbReference type="RefSeq" id="WP_120029911.1">
    <property type="nucleotide sequence ID" value="NZ_QVMU01000003.1"/>
</dbReference>
<feature type="domain" description="DhaL" evidence="3">
    <location>
        <begin position="7"/>
        <end position="205"/>
    </location>
</feature>
<dbReference type="GO" id="GO:0019563">
    <property type="term" value="P:glycerol catabolic process"/>
    <property type="evidence" value="ECO:0007669"/>
    <property type="project" value="TreeGrafter"/>
</dbReference>
<keyword evidence="2" id="KW-0418">Kinase</keyword>
<proteinExistence type="predicted"/>
<dbReference type="PANTHER" id="PTHR28629">
    <property type="entry name" value="TRIOKINASE/FMN CYCLASE"/>
    <property type="match status" value="1"/>
</dbReference>
<dbReference type="Proteomes" id="UP000273252">
    <property type="component" value="Unassembled WGS sequence"/>
</dbReference>
<dbReference type="InterPro" id="IPR036117">
    <property type="entry name" value="DhaL_dom_sf"/>
</dbReference>
<evidence type="ECO:0000313" key="5">
    <source>
        <dbReference type="Proteomes" id="UP000273252"/>
    </source>
</evidence>
<keyword evidence="5" id="KW-1185">Reference proteome</keyword>
<dbReference type="SMART" id="SM01120">
    <property type="entry name" value="Dak2"/>
    <property type="match status" value="1"/>
</dbReference>
<organism evidence="4 5">
    <name type="scientific">Vibrio sinensis</name>
    <dbReference type="NCBI Taxonomy" id="2302434"/>
    <lineage>
        <taxon>Bacteria</taxon>
        <taxon>Pseudomonadati</taxon>
        <taxon>Pseudomonadota</taxon>
        <taxon>Gammaproteobacteria</taxon>
        <taxon>Vibrionales</taxon>
        <taxon>Vibrionaceae</taxon>
        <taxon>Vibrio</taxon>
    </lineage>
</organism>
<evidence type="ECO:0000313" key="4">
    <source>
        <dbReference type="EMBL" id="RJX73670.1"/>
    </source>
</evidence>
<dbReference type="SUPFAM" id="SSF101473">
    <property type="entry name" value="DhaL-like"/>
    <property type="match status" value="1"/>
</dbReference>
<dbReference type="PROSITE" id="PS51480">
    <property type="entry name" value="DHAL"/>
    <property type="match status" value="1"/>
</dbReference>
<dbReference type="InterPro" id="IPR004007">
    <property type="entry name" value="DhaL_dom"/>
</dbReference>
<dbReference type="FunFam" id="1.25.40.340:FF:000002">
    <property type="entry name" value="Dihydroxyacetone kinase, L subunit"/>
    <property type="match status" value="1"/>
</dbReference>